<proteinExistence type="predicted"/>
<name>A0A4Z1PBP4_9PEZI</name>
<keyword evidence="2" id="KW-1185">Reference proteome</keyword>
<organism evidence="1 2">
    <name type="scientific">Venturia nashicola</name>
    <dbReference type="NCBI Taxonomy" id="86259"/>
    <lineage>
        <taxon>Eukaryota</taxon>
        <taxon>Fungi</taxon>
        <taxon>Dikarya</taxon>
        <taxon>Ascomycota</taxon>
        <taxon>Pezizomycotina</taxon>
        <taxon>Dothideomycetes</taxon>
        <taxon>Pleosporomycetidae</taxon>
        <taxon>Venturiales</taxon>
        <taxon>Venturiaceae</taxon>
        <taxon>Venturia</taxon>
    </lineage>
</organism>
<dbReference type="EMBL" id="SNSC02000003">
    <property type="protein sequence ID" value="TID25788.1"/>
    <property type="molecule type" value="Genomic_DNA"/>
</dbReference>
<reference evidence="1 2" key="1">
    <citation type="submission" date="2019-04" db="EMBL/GenBank/DDBJ databases">
        <title>High contiguity whole genome sequence and gene annotation resource for two Venturia nashicola isolates.</title>
        <authorList>
            <person name="Prokchorchik M."/>
            <person name="Won K."/>
            <person name="Lee Y."/>
            <person name="Choi E.D."/>
            <person name="Segonzac C."/>
            <person name="Sohn K.H."/>
        </authorList>
    </citation>
    <scope>NUCLEOTIDE SEQUENCE [LARGE SCALE GENOMIC DNA]</scope>
    <source>
        <strain evidence="1 2">PRI2</strain>
    </source>
</reference>
<evidence type="ECO:0000313" key="1">
    <source>
        <dbReference type="EMBL" id="TID25788.1"/>
    </source>
</evidence>
<protein>
    <submittedName>
        <fullName evidence="1">Uncharacterized protein</fullName>
    </submittedName>
</protein>
<evidence type="ECO:0000313" key="2">
    <source>
        <dbReference type="Proteomes" id="UP000298493"/>
    </source>
</evidence>
<accession>A0A4Z1PBP4</accession>
<comment type="caution">
    <text evidence="1">The sequence shown here is derived from an EMBL/GenBank/DDBJ whole genome shotgun (WGS) entry which is preliminary data.</text>
</comment>
<gene>
    <name evidence="1" type="ORF">E6O75_ATG03651</name>
</gene>
<dbReference type="AlphaFoldDB" id="A0A4Z1PBP4"/>
<dbReference type="Proteomes" id="UP000298493">
    <property type="component" value="Unassembled WGS sequence"/>
</dbReference>
<sequence length="135" mass="15217">MARATRGHGEGEGEEGEGTGLRIWMRPWMMLVGGGDWCEKFIWTAMLPLHRKGHSLHRVDSTSIDKLSLNDESPGYRLNISLSDSTMETNKLLWSRRRCPEPKVWVSDILMLPSEPILRVNTSNASNTRAIPSSL</sequence>